<accession>A0A6J7QNE8</accession>
<organism evidence="1">
    <name type="scientific">freshwater metagenome</name>
    <dbReference type="NCBI Taxonomy" id="449393"/>
    <lineage>
        <taxon>unclassified sequences</taxon>
        <taxon>metagenomes</taxon>
        <taxon>ecological metagenomes</taxon>
    </lineage>
</organism>
<evidence type="ECO:0000313" key="1">
    <source>
        <dbReference type="EMBL" id="CAB5019268.1"/>
    </source>
</evidence>
<dbReference type="InterPro" id="IPR043129">
    <property type="entry name" value="ATPase_NBD"/>
</dbReference>
<dbReference type="Gene3D" id="3.30.420.40">
    <property type="match status" value="2"/>
</dbReference>
<dbReference type="SUPFAM" id="SSF53067">
    <property type="entry name" value="Actin-like ATPase domain"/>
    <property type="match status" value="1"/>
</dbReference>
<sequence length="292" mass="29966">MVAIGVDVGGTKCLAVALGEDGSVLDSLTLPTAEGIGVVEEVAELCTALARRVGKAATSLGVGMPGTVSRDGVVYLAPHLPDVRQLPMRELLASKLNIPVVVDNDATCAGVAEWKKGAAQNCNDALIITIGTGIGAALIANGKVMRGHHGFAGESGHHIVVYGGEECPCGRRGCWEQYASGTALRRMANGVSGEEVLLRVVKEDAEAQIVLEEFASWVALGLFNLVNTLDPQVIVLGGGLGSSAVLRHFVAVALSKQMPPAELRPAPLLVTAQLGPEAGAIGAALLGKAVMN</sequence>
<gene>
    <name evidence="1" type="ORF">UFOPK4098_00758</name>
</gene>
<dbReference type="PROSITE" id="PS01125">
    <property type="entry name" value="ROK"/>
    <property type="match status" value="1"/>
</dbReference>
<dbReference type="PANTHER" id="PTHR18964:SF149">
    <property type="entry name" value="BIFUNCTIONAL UDP-N-ACETYLGLUCOSAMINE 2-EPIMERASE_N-ACETYLMANNOSAMINE KINASE"/>
    <property type="match status" value="1"/>
</dbReference>
<dbReference type="InterPro" id="IPR049874">
    <property type="entry name" value="ROK_cs"/>
</dbReference>
<dbReference type="PANTHER" id="PTHR18964">
    <property type="entry name" value="ROK (REPRESSOR, ORF, KINASE) FAMILY"/>
    <property type="match status" value="1"/>
</dbReference>
<name>A0A6J7QNE8_9ZZZZ</name>
<reference evidence="1" key="1">
    <citation type="submission" date="2020-05" db="EMBL/GenBank/DDBJ databases">
        <authorList>
            <person name="Chiriac C."/>
            <person name="Salcher M."/>
            <person name="Ghai R."/>
            <person name="Kavagutti S V."/>
        </authorList>
    </citation>
    <scope>NUCLEOTIDE SEQUENCE</scope>
</reference>
<protein>
    <submittedName>
        <fullName evidence="1">Unannotated protein</fullName>
    </submittedName>
</protein>
<dbReference type="EMBL" id="CAFBPN010000032">
    <property type="protein sequence ID" value="CAB5019268.1"/>
    <property type="molecule type" value="Genomic_DNA"/>
</dbReference>
<proteinExistence type="predicted"/>
<dbReference type="InterPro" id="IPR000600">
    <property type="entry name" value="ROK"/>
</dbReference>
<dbReference type="Pfam" id="PF00480">
    <property type="entry name" value="ROK"/>
    <property type="match status" value="1"/>
</dbReference>
<dbReference type="AlphaFoldDB" id="A0A6J7QNE8"/>